<dbReference type="AlphaFoldDB" id="A0A2S6GKT6"/>
<dbReference type="Gene3D" id="1.10.260.40">
    <property type="entry name" value="lambda repressor-like DNA-binding domains"/>
    <property type="match status" value="1"/>
</dbReference>
<dbReference type="EMBL" id="PTIX01000012">
    <property type="protein sequence ID" value="PPK65847.1"/>
    <property type="molecule type" value="Genomic_DNA"/>
</dbReference>
<dbReference type="InterPro" id="IPR010982">
    <property type="entry name" value="Lambda_DNA-bd_dom_sf"/>
</dbReference>
<gene>
    <name evidence="1" type="ORF">CLV40_112109</name>
</gene>
<comment type="caution">
    <text evidence="1">The sequence shown here is derived from an EMBL/GenBank/DDBJ whole genome shotgun (WGS) entry which is preliminary data.</text>
</comment>
<name>A0A2S6GKT6_9PSEU</name>
<reference evidence="1 2" key="1">
    <citation type="submission" date="2018-02" db="EMBL/GenBank/DDBJ databases">
        <title>Genomic Encyclopedia of Archaeal and Bacterial Type Strains, Phase II (KMG-II): from individual species to whole genera.</title>
        <authorList>
            <person name="Goeker M."/>
        </authorList>
    </citation>
    <scope>NUCLEOTIDE SEQUENCE [LARGE SCALE GENOMIC DNA]</scope>
    <source>
        <strain evidence="1 2">YU 961-1</strain>
    </source>
</reference>
<dbReference type="GO" id="GO:0003677">
    <property type="term" value="F:DNA binding"/>
    <property type="evidence" value="ECO:0007669"/>
    <property type="project" value="InterPro"/>
</dbReference>
<protein>
    <recommendedName>
        <fullName evidence="3">Helix-turn-helix protein</fullName>
    </recommendedName>
</protein>
<proteinExistence type="predicted"/>
<accession>A0A2S6GKT6</accession>
<sequence length="173" mass="19181">MPNEAPRRPIENAGLAKALGSLLRTRREDLGWSRGTLVEKIADMFPRTDELHGQTIATYELGIRRITLDRFVVICTALDLDSVETLARGLRLADFFSSDSSIAISLAALAASTDKKLRPLSQWATVQLISSPETQMVELTVEMIESFAKICAVDIEKLRSLLDAAMKSYAKRQ</sequence>
<evidence type="ECO:0008006" key="3">
    <source>
        <dbReference type="Google" id="ProtNLM"/>
    </source>
</evidence>
<dbReference type="OrthoDB" id="3689729at2"/>
<evidence type="ECO:0000313" key="1">
    <source>
        <dbReference type="EMBL" id="PPK65847.1"/>
    </source>
</evidence>
<evidence type="ECO:0000313" key="2">
    <source>
        <dbReference type="Proteomes" id="UP000239203"/>
    </source>
</evidence>
<dbReference type="Proteomes" id="UP000239203">
    <property type="component" value="Unassembled WGS sequence"/>
</dbReference>
<organism evidence="1 2">
    <name type="scientific">Actinokineospora auranticolor</name>
    <dbReference type="NCBI Taxonomy" id="155976"/>
    <lineage>
        <taxon>Bacteria</taxon>
        <taxon>Bacillati</taxon>
        <taxon>Actinomycetota</taxon>
        <taxon>Actinomycetes</taxon>
        <taxon>Pseudonocardiales</taxon>
        <taxon>Pseudonocardiaceae</taxon>
        <taxon>Actinokineospora</taxon>
    </lineage>
</organism>
<dbReference type="RefSeq" id="WP_146108169.1">
    <property type="nucleotide sequence ID" value="NZ_CP154825.1"/>
</dbReference>
<dbReference type="SUPFAM" id="SSF47413">
    <property type="entry name" value="lambda repressor-like DNA-binding domains"/>
    <property type="match status" value="1"/>
</dbReference>
<keyword evidence="2" id="KW-1185">Reference proteome</keyword>